<keyword evidence="4 6" id="KW-0663">Pyridoxal phosphate</keyword>
<dbReference type="GO" id="GO:0016831">
    <property type="term" value="F:carboxy-lyase activity"/>
    <property type="evidence" value="ECO:0007669"/>
    <property type="project" value="UniProtKB-KW"/>
</dbReference>
<evidence type="ECO:0000313" key="8">
    <source>
        <dbReference type="EMBL" id="RAL51277.1"/>
    </source>
</evidence>
<evidence type="ECO:0000313" key="9">
    <source>
        <dbReference type="Proteomes" id="UP000249390"/>
    </source>
</evidence>
<dbReference type="PRINTS" id="PR00800">
    <property type="entry name" value="YHDCRBOXLASE"/>
</dbReference>
<gene>
    <name evidence="8" type="ORF">DM860_010779</name>
</gene>
<reference evidence="8 9" key="1">
    <citation type="submission" date="2018-06" db="EMBL/GenBank/DDBJ databases">
        <title>The Genome of Cuscuta australis (Dodder) Provides Insight into the Evolution of Plant Parasitism.</title>
        <authorList>
            <person name="Liu H."/>
        </authorList>
    </citation>
    <scope>NUCLEOTIDE SEQUENCE [LARGE SCALE GENOMIC DNA]</scope>
    <source>
        <strain evidence="9">cv. Yunnan</strain>
        <tissue evidence="8">Vines</tissue>
    </source>
</reference>
<dbReference type="InterPro" id="IPR015422">
    <property type="entry name" value="PyrdxlP-dep_Trfase_small"/>
</dbReference>
<organism evidence="8 9">
    <name type="scientific">Cuscuta australis</name>
    <dbReference type="NCBI Taxonomy" id="267555"/>
    <lineage>
        <taxon>Eukaryota</taxon>
        <taxon>Viridiplantae</taxon>
        <taxon>Streptophyta</taxon>
        <taxon>Embryophyta</taxon>
        <taxon>Tracheophyta</taxon>
        <taxon>Spermatophyta</taxon>
        <taxon>Magnoliopsida</taxon>
        <taxon>eudicotyledons</taxon>
        <taxon>Gunneridae</taxon>
        <taxon>Pentapetalae</taxon>
        <taxon>asterids</taxon>
        <taxon>lamiids</taxon>
        <taxon>Solanales</taxon>
        <taxon>Convolvulaceae</taxon>
        <taxon>Cuscuteae</taxon>
        <taxon>Cuscuta</taxon>
        <taxon>Cuscuta subgen. Grammica</taxon>
        <taxon>Cuscuta sect. Cleistogrammica</taxon>
    </lineage>
</organism>
<evidence type="ECO:0000256" key="3">
    <source>
        <dbReference type="ARBA" id="ARBA00022793"/>
    </source>
</evidence>
<dbReference type="GO" id="GO:0019752">
    <property type="term" value="P:carboxylic acid metabolic process"/>
    <property type="evidence" value="ECO:0007669"/>
    <property type="project" value="InterPro"/>
</dbReference>
<accession>A0A328E009</accession>
<evidence type="ECO:0000256" key="4">
    <source>
        <dbReference type="ARBA" id="ARBA00022898"/>
    </source>
</evidence>
<evidence type="ECO:0000256" key="1">
    <source>
        <dbReference type="ARBA" id="ARBA00001933"/>
    </source>
</evidence>
<proteinExistence type="inferred from homology"/>
<evidence type="ECO:0000256" key="2">
    <source>
        <dbReference type="ARBA" id="ARBA00009533"/>
    </source>
</evidence>
<dbReference type="Pfam" id="PF00282">
    <property type="entry name" value="Pyridoxal_deC"/>
    <property type="match status" value="1"/>
</dbReference>
<comment type="similarity">
    <text evidence="2 6">Belongs to the group II decarboxylase family.</text>
</comment>
<evidence type="ECO:0000256" key="6">
    <source>
        <dbReference type="RuleBase" id="RU000382"/>
    </source>
</evidence>
<dbReference type="GO" id="GO:0006520">
    <property type="term" value="P:amino acid metabolic process"/>
    <property type="evidence" value="ECO:0007669"/>
    <property type="project" value="InterPro"/>
</dbReference>
<dbReference type="Gene3D" id="3.40.640.10">
    <property type="entry name" value="Type I PLP-dependent aspartate aminotransferase-like (Major domain)"/>
    <property type="match status" value="1"/>
</dbReference>
<dbReference type="GO" id="GO:0005737">
    <property type="term" value="C:cytoplasm"/>
    <property type="evidence" value="ECO:0007669"/>
    <property type="project" value="TreeGrafter"/>
</dbReference>
<dbReference type="Proteomes" id="UP000249390">
    <property type="component" value="Unassembled WGS sequence"/>
</dbReference>
<dbReference type="InterPro" id="IPR010977">
    <property type="entry name" value="Aromatic_deC"/>
</dbReference>
<dbReference type="InterPro" id="IPR015421">
    <property type="entry name" value="PyrdxlP-dep_Trfase_major"/>
</dbReference>
<keyword evidence="7" id="KW-0732">Signal</keyword>
<dbReference type="GO" id="GO:0030170">
    <property type="term" value="F:pyridoxal phosphate binding"/>
    <property type="evidence" value="ECO:0007669"/>
    <property type="project" value="InterPro"/>
</dbReference>
<keyword evidence="9" id="KW-1185">Reference proteome</keyword>
<evidence type="ECO:0000256" key="5">
    <source>
        <dbReference type="ARBA" id="ARBA00023239"/>
    </source>
</evidence>
<feature type="signal peptide" evidence="7">
    <location>
        <begin position="1"/>
        <end position="32"/>
    </location>
</feature>
<sequence length="243" mass="28419">MKSLTSMKNPMCVSVISLLRCQTLMLWKTCCCCNPRTEEAQPDCYCCYPGMIKNQWERVKRPHSYTWVSIKERSDDLIQALSTNPEYLQNRVYMVVDYKDWQIPLGRRFRSLKLWMVLRLYGLEMLQNYLRKHVELAKLFEGLVSGDPRFEVVTRRNFSLVCFRLRSPAGDGNDDGEAHSNKLSRDLLEYVNSSGKMFITHTVLSHNKYVLRLVVGAPLIEERHIYHFRLETPACRMGPPMLS</sequence>
<evidence type="ECO:0000256" key="7">
    <source>
        <dbReference type="SAM" id="SignalP"/>
    </source>
</evidence>
<comment type="cofactor">
    <cofactor evidence="1 6">
        <name>pyridoxal 5'-phosphate</name>
        <dbReference type="ChEBI" id="CHEBI:597326"/>
    </cofactor>
</comment>
<name>A0A328E009_9ASTE</name>
<keyword evidence="3" id="KW-0210">Decarboxylase</keyword>
<dbReference type="PANTHER" id="PTHR11999">
    <property type="entry name" value="GROUP II PYRIDOXAL-5-PHOSPHATE DECARBOXYLASE"/>
    <property type="match status" value="1"/>
</dbReference>
<dbReference type="SUPFAM" id="SSF53383">
    <property type="entry name" value="PLP-dependent transferases"/>
    <property type="match status" value="1"/>
</dbReference>
<protein>
    <submittedName>
        <fullName evidence="8">Uncharacterized protein</fullName>
    </submittedName>
</protein>
<dbReference type="EMBL" id="NQVE01000050">
    <property type="protein sequence ID" value="RAL51277.1"/>
    <property type="molecule type" value="Genomic_DNA"/>
</dbReference>
<dbReference type="PANTHER" id="PTHR11999:SF70">
    <property type="entry name" value="MIP05841P"/>
    <property type="match status" value="1"/>
</dbReference>
<dbReference type="Gene3D" id="3.90.1150.10">
    <property type="entry name" value="Aspartate Aminotransferase, domain 1"/>
    <property type="match status" value="1"/>
</dbReference>
<feature type="chain" id="PRO_5016386475" evidence="7">
    <location>
        <begin position="33"/>
        <end position="243"/>
    </location>
</feature>
<dbReference type="InterPro" id="IPR015424">
    <property type="entry name" value="PyrdxlP-dep_Trfase"/>
</dbReference>
<comment type="caution">
    <text evidence="8">The sequence shown here is derived from an EMBL/GenBank/DDBJ whole genome shotgun (WGS) entry which is preliminary data.</text>
</comment>
<keyword evidence="5 6" id="KW-0456">Lyase</keyword>
<dbReference type="InterPro" id="IPR002129">
    <property type="entry name" value="PyrdxlP-dep_de-COase"/>
</dbReference>
<dbReference type="AlphaFoldDB" id="A0A328E009"/>